<dbReference type="CDD" id="cd07023">
    <property type="entry name" value="S49_Sppa_N_C"/>
    <property type="match status" value="1"/>
</dbReference>
<protein>
    <submittedName>
        <fullName evidence="6">Protease-4</fullName>
        <ecNumber evidence="6">3.4.21.-</ecNumber>
    </submittedName>
</protein>
<dbReference type="Pfam" id="PF01343">
    <property type="entry name" value="Peptidase_S49"/>
    <property type="match status" value="1"/>
</dbReference>
<keyword evidence="4" id="KW-0720">Serine protease</keyword>
<evidence type="ECO:0000256" key="2">
    <source>
        <dbReference type="ARBA" id="ARBA00022670"/>
    </source>
</evidence>
<organism evidence="6 7">
    <name type="scientific">Desulfurispira natronophila</name>
    <dbReference type="NCBI Taxonomy" id="682562"/>
    <lineage>
        <taxon>Bacteria</taxon>
        <taxon>Pseudomonadati</taxon>
        <taxon>Chrysiogenota</taxon>
        <taxon>Chrysiogenia</taxon>
        <taxon>Chrysiogenales</taxon>
        <taxon>Chrysiogenaceae</taxon>
        <taxon>Desulfurispira</taxon>
    </lineage>
</organism>
<feature type="domain" description="Peptidase S49" evidence="5">
    <location>
        <begin position="92"/>
        <end position="237"/>
    </location>
</feature>
<accession>A0A7W7Y2J7</accession>
<dbReference type="InterPro" id="IPR047272">
    <property type="entry name" value="S49_SppA_C"/>
</dbReference>
<dbReference type="InterPro" id="IPR002142">
    <property type="entry name" value="Peptidase_S49"/>
</dbReference>
<dbReference type="GO" id="GO:0006508">
    <property type="term" value="P:proteolysis"/>
    <property type="evidence" value="ECO:0007669"/>
    <property type="project" value="UniProtKB-KW"/>
</dbReference>
<dbReference type="PANTHER" id="PTHR42987">
    <property type="entry name" value="PEPTIDASE S49"/>
    <property type="match status" value="1"/>
</dbReference>
<keyword evidence="3 6" id="KW-0378">Hydrolase</keyword>
<reference evidence="6 7" key="1">
    <citation type="submission" date="2020-08" db="EMBL/GenBank/DDBJ databases">
        <title>Genomic Encyclopedia of Type Strains, Phase IV (KMG-IV): sequencing the most valuable type-strain genomes for metagenomic binning, comparative biology and taxonomic classification.</title>
        <authorList>
            <person name="Goeker M."/>
        </authorList>
    </citation>
    <scope>NUCLEOTIDE SEQUENCE [LARGE SCALE GENOMIC DNA]</scope>
    <source>
        <strain evidence="6 7">DSM 22071</strain>
    </source>
</reference>
<evidence type="ECO:0000313" key="7">
    <source>
        <dbReference type="Proteomes" id="UP000528322"/>
    </source>
</evidence>
<dbReference type="Proteomes" id="UP000528322">
    <property type="component" value="Unassembled WGS sequence"/>
</dbReference>
<dbReference type="NCBIfam" id="TIGR00706">
    <property type="entry name" value="SppA_dom"/>
    <property type="match status" value="1"/>
</dbReference>
<evidence type="ECO:0000313" key="6">
    <source>
        <dbReference type="EMBL" id="MBB5020754.1"/>
    </source>
</evidence>
<evidence type="ECO:0000256" key="1">
    <source>
        <dbReference type="ARBA" id="ARBA00008683"/>
    </source>
</evidence>
<comment type="caution">
    <text evidence="6">The sequence shown here is derived from an EMBL/GenBank/DDBJ whole genome shotgun (WGS) entry which is preliminary data.</text>
</comment>
<keyword evidence="2 6" id="KW-0645">Protease</keyword>
<evidence type="ECO:0000259" key="5">
    <source>
        <dbReference type="Pfam" id="PF01343"/>
    </source>
</evidence>
<dbReference type="InterPro" id="IPR004635">
    <property type="entry name" value="Pept_S49_SppA"/>
</dbReference>
<sequence>MRKFFKWFFIVTSIVIVTTMVNSAMRESKKLTEPHIGVVDLEGVIYDVDFVASALDHFANEPMVKGVLVRVNSPGGVVAPSHELYSMLRTYDKPLWAYHDGLAASGALMATLGADRIGTQSTTITGSIGVMIKAMNARELYEKIGIEEVTIKSGRFKDLLSSADDEESEERAILEELIGDSHEVFVQAILDSRPIDPQVLEGIADGRVFSGMRAVKYGLADEVSSGHEYRAKFARSQNVPESNILVYERSRGELLRQLLSQVRIALDGSAALMYIMD</sequence>
<comment type="similarity">
    <text evidence="1">Belongs to the peptidase S49 family.</text>
</comment>
<dbReference type="RefSeq" id="WP_183728147.1">
    <property type="nucleotide sequence ID" value="NZ_JACHID010000001.1"/>
</dbReference>
<dbReference type="PANTHER" id="PTHR42987:SF4">
    <property type="entry name" value="PROTEASE SOHB-RELATED"/>
    <property type="match status" value="1"/>
</dbReference>
<dbReference type="GO" id="GO:0008236">
    <property type="term" value="F:serine-type peptidase activity"/>
    <property type="evidence" value="ECO:0007669"/>
    <property type="project" value="UniProtKB-KW"/>
</dbReference>
<dbReference type="AlphaFoldDB" id="A0A7W7Y2J7"/>
<evidence type="ECO:0000256" key="4">
    <source>
        <dbReference type="ARBA" id="ARBA00022825"/>
    </source>
</evidence>
<dbReference type="EMBL" id="JACHID010000001">
    <property type="protein sequence ID" value="MBB5020754.1"/>
    <property type="molecule type" value="Genomic_DNA"/>
</dbReference>
<dbReference type="SUPFAM" id="SSF52096">
    <property type="entry name" value="ClpP/crotonase"/>
    <property type="match status" value="1"/>
</dbReference>
<proteinExistence type="inferred from homology"/>
<evidence type="ECO:0000256" key="3">
    <source>
        <dbReference type="ARBA" id="ARBA00022801"/>
    </source>
</evidence>
<dbReference type="InterPro" id="IPR029045">
    <property type="entry name" value="ClpP/crotonase-like_dom_sf"/>
</dbReference>
<gene>
    <name evidence="6" type="ORF">HNR37_000057</name>
</gene>
<dbReference type="EC" id="3.4.21.-" evidence="6"/>
<dbReference type="Gene3D" id="3.90.226.10">
    <property type="entry name" value="2-enoyl-CoA Hydratase, Chain A, domain 1"/>
    <property type="match status" value="1"/>
</dbReference>
<keyword evidence="7" id="KW-1185">Reference proteome</keyword>
<name>A0A7W7Y2J7_9BACT</name>